<reference evidence="1" key="1">
    <citation type="journal article" date="2023" name="Insect Mol. Biol.">
        <title>Genome sequencing provides insights into the evolution of gene families encoding plant cell wall-degrading enzymes in longhorned beetles.</title>
        <authorList>
            <person name="Shin N.R."/>
            <person name="Okamura Y."/>
            <person name="Kirsch R."/>
            <person name="Pauchet Y."/>
        </authorList>
    </citation>
    <scope>NUCLEOTIDE SEQUENCE</scope>
    <source>
        <strain evidence="1">AMC_N1</strain>
    </source>
</reference>
<dbReference type="EMBL" id="JAPWTK010000890">
    <property type="protein sequence ID" value="KAJ8935356.1"/>
    <property type="molecule type" value="Genomic_DNA"/>
</dbReference>
<evidence type="ECO:0000313" key="1">
    <source>
        <dbReference type="EMBL" id="KAJ8935356.1"/>
    </source>
</evidence>
<evidence type="ECO:0008006" key="3">
    <source>
        <dbReference type="Google" id="ProtNLM"/>
    </source>
</evidence>
<proteinExistence type="predicted"/>
<dbReference type="AlphaFoldDB" id="A0AAV8XA55"/>
<dbReference type="Gene3D" id="3.30.160.60">
    <property type="entry name" value="Classic Zinc Finger"/>
    <property type="match status" value="1"/>
</dbReference>
<sequence length="120" mass="14033">MTAVFVPTTKRKNHLKSHMLIHKDALKIKTYDWCRFYSYKAKRKGHLKLHMLIHMDASEITTYDCNFCSYKAKRKDYLTTQTGFIKMLLGNDLHLQTLFISDKTQKSSKDSRCVSEVVAP</sequence>
<protein>
    <recommendedName>
        <fullName evidence="3">C2H2-type domain-containing protein</fullName>
    </recommendedName>
</protein>
<keyword evidence="2" id="KW-1185">Reference proteome</keyword>
<comment type="caution">
    <text evidence="1">The sequence shown here is derived from an EMBL/GenBank/DDBJ whole genome shotgun (WGS) entry which is preliminary data.</text>
</comment>
<dbReference type="Proteomes" id="UP001162162">
    <property type="component" value="Unassembled WGS sequence"/>
</dbReference>
<name>A0AAV8XA55_9CUCU</name>
<accession>A0AAV8XA55</accession>
<organism evidence="1 2">
    <name type="scientific">Aromia moschata</name>
    <dbReference type="NCBI Taxonomy" id="1265417"/>
    <lineage>
        <taxon>Eukaryota</taxon>
        <taxon>Metazoa</taxon>
        <taxon>Ecdysozoa</taxon>
        <taxon>Arthropoda</taxon>
        <taxon>Hexapoda</taxon>
        <taxon>Insecta</taxon>
        <taxon>Pterygota</taxon>
        <taxon>Neoptera</taxon>
        <taxon>Endopterygota</taxon>
        <taxon>Coleoptera</taxon>
        <taxon>Polyphaga</taxon>
        <taxon>Cucujiformia</taxon>
        <taxon>Chrysomeloidea</taxon>
        <taxon>Cerambycidae</taxon>
        <taxon>Cerambycinae</taxon>
        <taxon>Callichromatini</taxon>
        <taxon>Aromia</taxon>
    </lineage>
</organism>
<gene>
    <name evidence="1" type="ORF">NQ318_021622</name>
</gene>
<evidence type="ECO:0000313" key="2">
    <source>
        <dbReference type="Proteomes" id="UP001162162"/>
    </source>
</evidence>